<keyword evidence="10" id="KW-0408">Iron</keyword>
<dbReference type="InterPro" id="IPR014729">
    <property type="entry name" value="Rossmann-like_a/b/a_fold"/>
</dbReference>
<name>A0A9D1Y604_9FIRM</name>
<dbReference type="NCBIfam" id="TIGR00482">
    <property type="entry name" value="nicotinate (nicotinamide) nucleotide adenylyltransferase"/>
    <property type="match status" value="1"/>
</dbReference>
<comment type="caution">
    <text evidence="16">The sequence shown here is derived from an EMBL/GenBank/DDBJ whole genome shotgun (WGS) entry which is preliminary data.</text>
</comment>
<dbReference type="GO" id="GO:0046872">
    <property type="term" value="F:metal ion binding"/>
    <property type="evidence" value="ECO:0007669"/>
    <property type="project" value="UniProtKB-KW"/>
</dbReference>
<keyword evidence="9 14" id="KW-0067">ATP-binding</keyword>
<evidence type="ECO:0000256" key="6">
    <source>
        <dbReference type="ARBA" id="ARBA00022723"/>
    </source>
</evidence>
<dbReference type="SUPFAM" id="SSF52374">
    <property type="entry name" value="Nucleotidylyl transferase"/>
    <property type="match status" value="1"/>
</dbReference>
<evidence type="ECO:0000256" key="4">
    <source>
        <dbReference type="ARBA" id="ARBA00022679"/>
    </source>
</evidence>
<dbReference type="GO" id="GO:0004515">
    <property type="term" value="F:nicotinate-nucleotide adenylyltransferase activity"/>
    <property type="evidence" value="ECO:0007669"/>
    <property type="project" value="UniProtKB-UniRule"/>
</dbReference>
<evidence type="ECO:0000256" key="13">
    <source>
        <dbReference type="ARBA" id="ARBA00049417"/>
    </source>
</evidence>
<keyword evidence="4 14" id="KW-0808">Transferase</keyword>
<evidence type="ECO:0000313" key="17">
    <source>
        <dbReference type="Proteomes" id="UP000823868"/>
    </source>
</evidence>
<dbReference type="Gene3D" id="1.10.3210.10">
    <property type="entry name" value="Hypothetical protein af1432"/>
    <property type="match status" value="1"/>
</dbReference>
<evidence type="ECO:0000256" key="7">
    <source>
        <dbReference type="ARBA" id="ARBA00022741"/>
    </source>
</evidence>
<dbReference type="InterPro" id="IPR006675">
    <property type="entry name" value="HDIG_dom"/>
</dbReference>
<accession>A0A9D1Y604</accession>
<comment type="catalytic activity">
    <reaction evidence="13">
        <text>P(1),P(4)-bis(5'-adenosyl) tetraphosphate + H2O = 2 ADP + 2 H(+)</text>
        <dbReference type="Rhea" id="RHEA:24252"/>
        <dbReference type="ChEBI" id="CHEBI:15377"/>
        <dbReference type="ChEBI" id="CHEBI:15378"/>
        <dbReference type="ChEBI" id="CHEBI:58141"/>
        <dbReference type="ChEBI" id="CHEBI:456216"/>
        <dbReference type="EC" id="3.6.1.41"/>
    </reaction>
</comment>
<comment type="similarity">
    <text evidence="14">Belongs to the NadD family.</text>
</comment>
<dbReference type="EMBL" id="DXDX01000006">
    <property type="protein sequence ID" value="HIY20339.1"/>
    <property type="molecule type" value="Genomic_DNA"/>
</dbReference>
<dbReference type="EC" id="2.7.7.18" evidence="14"/>
<protein>
    <recommendedName>
        <fullName evidence="14">Probable nicotinate-nucleotide adenylyltransferase</fullName>
        <ecNumber evidence="14">2.7.7.18</ecNumber>
    </recommendedName>
    <alternativeName>
        <fullName evidence="14">Deamido-NAD(+) diphosphorylase</fullName>
    </alternativeName>
    <alternativeName>
        <fullName evidence="14">Deamido-NAD(+) pyrophosphorylase</fullName>
    </alternativeName>
    <alternativeName>
        <fullName evidence="14">Nicotinate mononucleotide adenylyltransferase</fullName>
        <shortName evidence="14">NaMN adenylyltransferase</shortName>
    </alternativeName>
</protein>
<keyword evidence="5 14" id="KW-0548">Nucleotidyltransferase</keyword>
<proteinExistence type="inferred from homology"/>
<comment type="pathway">
    <text evidence="2 14">Cofactor biosynthesis; NAD(+) biosynthesis; deamido-NAD(+) from nicotinate D-ribonucleotide: step 1/1.</text>
</comment>
<organism evidence="16 17">
    <name type="scientific">Candidatus Flavonifractor merdigallinarum</name>
    <dbReference type="NCBI Taxonomy" id="2838589"/>
    <lineage>
        <taxon>Bacteria</taxon>
        <taxon>Bacillati</taxon>
        <taxon>Bacillota</taxon>
        <taxon>Clostridia</taxon>
        <taxon>Eubacteriales</taxon>
        <taxon>Oscillospiraceae</taxon>
        <taxon>Flavonifractor</taxon>
    </lineage>
</organism>
<dbReference type="InterPro" id="IPR006674">
    <property type="entry name" value="HD_domain"/>
</dbReference>
<dbReference type="GO" id="GO:0009435">
    <property type="term" value="P:NAD+ biosynthetic process"/>
    <property type="evidence" value="ECO:0007669"/>
    <property type="project" value="UniProtKB-UniRule"/>
</dbReference>
<reference evidence="16" key="2">
    <citation type="submission" date="2021-04" db="EMBL/GenBank/DDBJ databases">
        <authorList>
            <person name="Gilroy R."/>
        </authorList>
    </citation>
    <scope>NUCLEOTIDE SEQUENCE</scope>
    <source>
        <strain evidence="16">ChiBcec16_6824</strain>
    </source>
</reference>
<dbReference type="InterPro" id="IPR005249">
    <property type="entry name" value="YqeK"/>
</dbReference>
<evidence type="ECO:0000256" key="14">
    <source>
        <dbReference type="HAMAP-Rule" id="MF_00244"/>
    </source>
</evidence>
<dbReference type="GO" id="GO:0008803">
    <property type="term" value="F:bis(5'-nucleosyl)-tetraphosphatase (symmetrical) activity"/>
    <property type="evidence" value="ECO:0007669"/>
    <property type="project" value="UniProtKB-EC"/>
</dbReference>
<gene>
    <name evidence="16" type="primary">yqeK</name>
    <name evidence="14" type="synonym">nadD</name>
    <name evidence="16" type="ORF">H9841_00365</name>
</gene>
<dbReference type="PANTHER" id="PTHR39321">
    <property type="entry name" value="NICOTINATE-NUCLEOTIDE ADENYLYLTRANSFERASE-RELATED"/>
    <property type="match status" value="1"/>
</dbReference>
<evidence type="ECO:0000256" key="1">
    <source>
        <dbReference type="ARBA" id="ARBA00002324"/>
    </source>
</evidence>
<dbReference type="NCBIfam" id="TIGR00488">
    <property type="entry name" value="bis(5'-nucleosyl)-tetraphosphatase (symmetrical) YqeK"/>
    <property type="match status" value="1"/>
</dbReference>
<evidence type="ECO:0000256" key="3">
    <source>
        <dbReference type="ARBA" id="ARBA00022642"/>
    </source>
</evidence>
<evidence type="ECO:0000259" key="15">
    <source>
        <dbReference type="SMART" id="SM00471"/>
    </source>
</evidence>
<dbReference type="InterPro" id="IPR003607">
    <property type="entry name" value="HD/PDEase_dom"/>
</dbReference>
<dbReference type="NCBIfam" id="TIGR00277">
    <property type="entry name" value="HDIG"/>
    <property type="match status" value="1"/>
</dbReference>
<evidence type="ECO:0000256" key="8">
    <source>
        <dbReference type="ARBA" id="ARBA00022801"/>
    </source>
</evidence>
<keyword evidence="7 14" id="KW-0547">Nucleotide-binding</keyword>
<keyword evidence="3 14" id="KW-0662">Pyridine nucleotide biosynthesis</keyword>
<evidence type="ECO:0000256" key="10">
    <source>
        <dbReference type="ARBA" id="ARBA00023004"/>
    </source>
</evidence>
<dbReference type="InterPro" id="IPR004821">
    <property type="entry name" value="Cyt_trans-like"/>
</dbReference>
<keyword evidence="8 16" id="KW-0378">Hydrolase</keyword>
<dbReference type="Pfam" id="PF01467">
    <property type="entry name" value="CTP_transf_like"/>
    <property type="match status" value="1"/>
</dbReference>
<dbReference type="AlphaFoldDB" id="A0A9D1Y604"/>
<dbReference type="SMART" id="SM00471">
    <property type="entry name" value="HDc"/>
    <property type="match status" value="1"/>
</dbReference>
<dbReference type="HAMAP" id="MF_00244">
    <property type="entry name" value="NaMN_adenylyltr"/>
    <property type="match status" value="1"/>
</dbReference>
<comment type="function">
    <text evidence="1 14">Catalyzes the reversible adenylation of nicotinate mononucleotide (NaMN) to nicotinic acid adenine dinucleotide (NaAD).</text>
</comment>
<evidence type="ECO:0000256" key="9">
    <source>
        <dbReference type="ARBA" id="ARBA00022840"/>
    </source>
</evidence>
<comment type="catalytic activity">
    <reaction evidence="12 14">
        <text>nicotinate beta-D-ribonucleotide + ATP + H(+) = deamido-NAD(+) + diphosphate</text>
        <dbReference type="Rhea" id="RHEA:22860"/>
        <dbReference type="ChEBI" id="CHEBI:15378"/>
        <dbReference type="ChEBI" id="CHEBI:30616"/>
        <dbReference type="ChEBI" id="CHEBI:33019"/>
        <dbReference type="ChEBI" id="CHEBI:57502"/>
        <dbReference type="ChEBI" id="CHEBI:58437"/>
        <dbReference type="EC" id="2.7.7.18"/>
    </reaction>
</comment>
<evidence type="ECO:0000256" key="5">
    <source>
        <dbReference type="ARBA" id="ARBA00022695"/>
    </source>
</evidence>
<dbReference type="Proteomes" id="UP000823868">
    <property type="component" value="Unassembled WGS sequence"/>
</dbReference>
<sequence>MKIGIYGGTFNPPHLGHMTAARHAMEALGLDELLLIPTALPPHKLLPDGTPAPEDRLAMTSILADNLLLGEKVRVSDLELRRAGKSYSSDTILELRREYPTAEFWFLMGSDMFLTLQQWHEPGQLLAQTGVAAFARTQSDPVQAMEDQASQLRKTYGAQIQLLHLPEVVEISSTRLRAALNQGKGREFLCLPVWGYILMHRLYGTHADLTALDDEDLRACSYSMVKAKRLRHIRGTEEEAVRLAQRWGADPEKARRAGILHDCTKYLDGKEQLQLCEKYGIVLDELERRAVKLLHAKTGAAIARHVFGMPDDIYNAIYWHTTGKADMTLLEKILYTADYMEPNREFDGVERLRELAYTDLDAAVLLGCEMSIADMEERHQPVHHNTLEARNWLRDRK</sequence>
<dbReference type="CDD" id="cd02165">
    <property type="entry name" value="NMNAT"/>
    <property type="match status" value="1"/>
</dbReference>
<keyword evidence="11 14" id="KW-0520">NAD</keyword>
<feature type="domain" description="HD/PDEase" evidence="15">
    <location>
        <begin position="225"/>
        <end position="352"/>
    </location>
</feature>
<dbReference type="GO" id="GO:0005524">
    <property type="term" value="F:ATP binding"/>
    <property type="evidence" value="ECO:0007669"/>
    <property type="project" value="UniProtKB-KW"/>
</dbReference>
<keyword evidence="6" id="KW-0479">Metal-binding</keyword>
<evidence type="ECO:0000256" key="11">
    <source>
        <dbReference type="ARBA" id="ARBA00023027"/>
    </source>
</evidence>
<reference evidence="16" key="1">
    <citation type="journal article" date="2021" name="PeerJ">
        <title>Extensive microbial diversity within the chicken gut microbiome revealed by metagenomics and culture.</title>
        <authorList>
            <person name="Gilroy R."/>
            <person name="Ravi A."/>
            <person name="Getino M."/>
            <person name="Pursley I."/>
            <person name="Horton D.L."/>
            <person name="Alikhan N.F."/>
            <person name="Baker D."/>
            <person name="Gharbi K."/>
            <person name="Hall N."/>
            <person name="Watson M."/>
            <person name="Adriaenssens E.M."/>
            <person name="Foster-Nyarko E."/>
            <person name="Jarju S."/>
            <person name="Secka A."/>
            <person name="Antonio M."/>
            <person name="Oren A."/>
            <person name="Chaudhuri R.R."/>
            <person name="La Ragione R."/>
            <person name="Hildebrand F."/>
            <person name="Pallen M.J."/>
        </authorList>
    </citation>
    <scope>NUCLEOTIDE SEQUENCE</scope>
    <source>
        <strain evidence="16">ChiBcec16_6824</strain>
    </source>
</reference>
<evidence type="ECO:0000256" key="12">
    <source>
        <dbReference type="ARBA" id="ARBA00048721"/>
    </source>
</evidence>
<dbReference type="PANTHER" id="PTHR39321:SF3">
    <property type="entry name" value="PHOSPHOPANTETHEINE ADENYLYLTRANSFERASE"/>
    <property type="match status" value="1"/>
</dbReference>
<dbReference type="SUPFAM" id="SSF109604">
    <property type="entry name" value="HD-domain/PDEase-like"/>
    <property type="match status" value="1"/>
</dbReference>
<dbReference type="Gene3D" id="3.40.50.620">
    <property type="entry name" value="HUPs"/>
    <property type="match status" value="1"/>
</dbReference>
<dbReference type="InterPro" id="IPR005248">
    <property type="entry name" value="NadD/NMNAT"/>
</dbReference>
<dbReference type="Pfam" id="PF01966">
    <property type="entry name" value="HD"/>
    <property type="match status" value="1"/>
</dbReference>
<evidence type="ECO:0000256" key="2">
    <source>
        <dbReference type="ARBA" id="ARBA00005019"/>
    </source>
</evidence>
<evidence type="ECO:0000313" key="16">
    <source>
        <dbReference type="EMBL" id="HIY20339.1"/>
    </source>
</evidence>